<keyword evidence="2" id="KW-0865">Zymogen</keyword>
<evidence type="ECO:0000256" key="4">
    <source>
        <dbReference type="SAM" id="MobiDB-lite"/>
    </source>
</evidence>
<proteinExistence type="inferred from homology"/>
<dbReference type="GO" id="GO:0008234">
    <property type="term" value="F:cysteine-type peptidase activity"/>
    <property type="evidence" value="ECO:0007669"/>
    <property type="project" value="InterPro"/>
</dbReference>
<feature type="compositionally biased region" description="Gly residues" evidence="4">
    <location>
        <begin position="28"/>
        <end position="45"/>
    </location>
</feature>
<feature type="chain" id="PRO_5008381232" evidence="5">
    <location>
        <begin position="19"/>
        <end position="1542"/>
    </location>
</feature>
<feature type="signal peptide" evidence="5">
    <location>
        <begin position="1"/>
        <end position="18"/>
    </location>
</feature>
<dbReference type="Pfam" id="PF00112">
    <property type="entry name" value="Peptidase_C1"/>
    <property type="match status" value="1"/>
</dbReference>
<feature type="region of interest" description="Disordered" evidence="4">
    <location>
        <begin position="957"/>
        <end position="1094"/>
    </location>
</feature>
<name>A0A1A8X2K0_PLAOA</name>
<sequence length="1542" mass="171580">MKSLIPFFLIIYTILSRGAVKCASASGESGGGGGSGGGGSGGGGSAVNTGSSGTGSTGSQGTGNNQPQGVVAGVTGTQGNATVTTGHAPKVKSFFLKDEKGVKLEGSCGTEIGLFLVPHVYIYAQTKTTNVQIISELIPTTKKIELNKDKFQNECDADGNKKFKLVVFINNDILTLRWIVYEGQQLPREPTGAKLDIKKFRIPTVNVPITSIQVHTWVGSNRSYILESKNYAFGNTMPEKCDNIASNCFLSGYTDIEKCYKCTLVYRKMEPSDVCYKYASSVDAKLLEGGIVTVSNDDNSDEYEFKESVNNILGKMYKTDENNGKVFISVEEMDNNLKEQLLNYCTFLQKMDNTGTLGNNTVGNEVDIYHNLMNMLKNHKNEDQFTLQNKLKNAAVCMKNVDDWVSNRRGLVLPNLSYNMEDNYDTLDVEKNFENNENVNEDMLKEDDNGIIDLTTGGNVTMNPFNFTNNIHCNDEYCDRSKDKNSCISKMVPEDQGDCGISWIFASKLHLETSMCMKGYYPFQSSALYIANCSHIDPKQRCLVGSNPLEFLNIVKENKNLPLEENLPYSHTKVGNECPQKNTNWVNLWGNIELLDAPNDVNALGTKGYTAYESSKFKENMDAFIKIVKNEVKIKGSVIAYVNAENTLGYNLNGKEVQNLCGSETPDHAVNIIGYGNYINNDGEKKSYWIVRNSWGENWGDNGNFKVDMDTPAECKHNFVHTAAVFNLDLPTVKNSANKEPELYNYYLKNSPDFYSNLYYQNFNPEDNLSPVENTTVQGQADAGNSGTDGVTSRGTQVQTQSNTIQTGNGQGTAISHGSGTNTVPTSATSPNIEVVHILKHIKNTKVDMGLVKYEQAYGIGDHSCSRAYSVDPDKHEKCVDFCKQKLTECTNNDIPGICLSQKYEMDDCFFCYFQIKRIGKQTYSYIYIRTCEVFFEGFFLSHSHFFHTPQCNEEKGKAMRRGSHRDASEFREKDPIHQQKRASFGKDTIKLASGENVPKEVQDVSVPADPGNHKSEDTGSSVPTSISSKPVVDAQPVSQVTEAASAGSGTHKISTEGKSPITGSTESASPSKVGALGETVNGSIGPRLPQKVQGKDMVESSLLKNYTGIKVSGPCGEEIGIFLIPYIYITVQTEIDSIKVATKFPQSDNEILEFKNENDKLSNQCAINESSKFTFIVYIYKGLLTLKWKVHTTISSQNTDKTKADTRTYVMPPMEMPITSIQVHTFLVEGETVFLKSKDYVIKKDMPLKCENVANNCFLSGNTDIEKCYTCSLLIKDVDTSDVCFNYVSSEFKERLEEIKIKGQDDDQSDEYELTETIDNILKGIYKTDSKGNKELIHWEDVDAALKEELTKYCMLLKGLDTSGMLDYFHLGNEIDVFNNLSKFLKKHKEEKHFLLKKKLKNAVMCIKSVDEWVKNKTGFVLPQLSYSILDNTNGQQQSDKKEGEFGISNLINETKDINDLHPPITDMFCNAEYCDRWKDKNGCFSKIGASDQGNCATSWIFASKMHLETIKCMKGYDHVSSSALYVANCSEKDVKEKCTV</sequence>
<evidence type="ECO:0000256" key="1">
    <source>
        <dbReference type="ARBA" id="ARBA00008455"/>
    </source>
</evidence>
<feature type="non-terminal residue" evidence="7">
    <location>
        <position position="1542"/>
    </location>
</feature>
<dbReference type="SMART" id="SM00645">
    <property type="entry name" value="Pept_C1"/>
    <property type="match status" value="1"/>
</dbReference>
<feature type="compositionally biased region" description="Low complexity" evidence="4">
    <location>
        <begin position="62"/>
        <end position="84"/>
    </location>
</feature>
<feature type="compositionally biased region" description="Basic and acidic residues" evidence="4">
    <location>
        <begin position="965"/>
        <end position="978"/>
    </location>
</feature>
<organism evidence="7 8">
    <name type="scientific">Plasmodium ovale curtisi</name>
    <dbReference type="NCBI Taxonomy" id="864141"/>
    <lineage>
        <taxon>Eukaryota</taxon>
        <taxon>Sar</taxon>
        <taxon>Alveolata</taxon>
        <taxon>Apicomplexa</taxon>
        <taxon>Aconoidasida</taxon>
        <taxon>Haemosporida</taxon>
        <taxon>Plasmodiidae</taxon>
        <taxon>Plasmodium</taxon>
        <taxon>Plasmodium (Plasmodium)</taxon>
    </lineage>
</organism>
<feature type="compositionally biased region" description="Polar residues" evidence="4">
    <location>
        <begin position="1062"/>
        <end position="1071"/>
    </location>
</feature>
<feature type="compositionally biased region" description="Polar residues" evidence="4">
    <location>
        <begin position="1037"/>
        <end position="1053"/>
    </location>
</feature>
<dbReference type="EMBL" id="FLQV01000965">
    <property type="protein sequence ID" value="SBS98826.1"/>
    <property type="molecule type" value="Genomic_DNA"/>
</dbReference>
<evidence type="ECO:0000313" key="8">
    <source>
        <dbReference type="Proteomes" id="UP000078546"/>
    </source>
</evidence>
<dbReference type="Gene3D" id="3.90.70.10">
    <property type="entry name" value="Cysteine proteinases"/>
    <property type="match status" value="2"/>
</dbReference>
<evidence type="ECO:0000256" key="3">
    <source>
        <dbReference type="ARBA" id="ARBA00023180"/>
    </source>
</evidence>
<dbReference type="InterPro" id="IPR000668">
    <property type="entry name" value="Peptidase_C1A_C"/>
</dbReference>
<dbReference type="InterPro" id="IPR038765">
    <property type="entry name" value="Papain-like_cys_pep_sf"/>
</dbReference>
<comment type="similarity">
    <text evidence="1">Belongs to the peptidase C1 family.</text>
</comment>
<gene>
    <name evidence="7" type="ORF">POVCU1_049020</name>
</gene>
<dbReference type="PANTHER" id="PTHR12411">
    <property type="entry name" value="CYSTEINE PROTEASE FAMILY C1-RELATED"/>
    <property type="match status" value="1"/>
</dbReference>
<feature type="region of interest" description="Disordered" evidence="4">
    <location>
        <begin position="780"/>
        <end position="811"/>
    </location>
</feature>
<evidence type="ECO:0000256" key="5">
    <source>
        <dbReference type="SAM" id="SignalP"/>
    </source>
</evidence>
<reference evidence="8" key="1">
    <citation type="submission" date="2016-05" db="EMBL/GenBank/DDBJ databases">
        <authorList>
            <person name="Naeem Raeece"/>
        </authorList>
    </citation>
    <scope>NUCLEOTIDE SEQUENCE [LARGE SCALE GENOMIC DNA]</scope>
</reference>
<feature type="compositionally biased region" description="Polar residues" evidence="4">
    <location>
        <begin position="1019"/>
        <end position="1029"/>
    </location>
</feature>
<dbReference type="SUPFAM" id="SSF54001">
    <property type="entry name" value="Cysteine proteinases"/>
    <property type="match status" value="2"/>
</dbReference>
<dbReference type="Proteomes" id="UP000078546">
    <property type="component" value="Unassembled WGS sequence"/>
</dbReference>
<dbReference type="InterPro" id="IPR013128">
    <property type="entry name" value="Peptidase_C1A"/>
</dbReference>
<keyword evidence="5" id="KW-0732">Signal</keyword>
<dbReference type="CDD" id="cd02619">
    <property type="entry name" value="Peptidase_C1"/>
    <property type="match status" value="1"/>
</dbReference>
<feature type="region of interest" description="Disordered" evidence="4">
    <location>
        <begin position="26"/>
        <end position="84"/>
    </location>
</feature>
<evidence type="ECO:0000313" key="7">
    <source>
        <dbReference type="EMBL" id="SBS98826.1"/>
    </source>
</evidence>
<protein>
    <submittedName>
        <fullName evidence="7">Serine repeat antigen 3 (SERA3)</fullName>
    </submittedName>
</protein>
<dbReference type="GO" id="GO:0006508">
    <property type="term" value="P:proteolysis"/>
    <property type="evidence" value="ECO:0007669"/>
    <property type="project" value="InterPro"/>
</dbReference>
<accession>A0A1A8X2K0</accession>
<feature type="domain" description="Peptidase C1A papain C-terminal" evidence="6">
    <location>
        <begin position="474"/>
        <end position="726"/>
    </location>
</feature>
<keyword evidence="3" id="KW-0325">Glycoprotein</keyword>
<feature type="compositionally biased region" description="Gly residues" evidence="4">
    <location>
        <begin position="52"/>
        <end position="61"/>
    </location>
</feature>
<evidence type="ECO:0000259" key="6">
    <source>
        <dbReference type="SMART" id="SM00645"/>
    </source>
</evidence>
<evidence type="ECO:0000256" key="2">
    <source>
        <dbReference type="ARBA" id="ARBA00023145"/>
    </source>
</evidence>